<dbReference type="AlphaFoldDB" id="A0A6S6SGY1"/>
<accession>A0A6S6SGY1</accession>
<dbReference type="InterPro" id="IPR025455">
    <property type="entry name" value="DUF4276"/>
</dbReference>
<dbReference type="EMBL" id="CACVAW010000011">
    <property type="protein sequence ID" value="CAA6804214.1"/>
    <property type="molecule type" value="Genomic_DNA"/>
</dbReference>
<name>A0A6S6SGY1_9BACT</name>
<protein>
    <recommendedName>
        <fullName evidence="2">DUF4276 family protein</fullName>
    </recommendedName>
</protein>
<reference evidence="1" key="1">
    <citation type="submission" date="2020-01" db="EMBL/GenBank/DDBJ databases">
        <authorList>
            <person name="Meier V. D."/>
            <person name="Meier V D."/>
        </authorList>
    </citation>
    <scope>NUCLEOTIDE SEQUENCE</scope>
    <source>
        <strain evidence="1">HLG_WM_MAG_12</strain>
    </source>
</reference>
<evidence type="ECO:0008006" key="2">
    <source>
        <dbReference type="Google" id="ProtNLM"/>
    </source>
</evidence>
<sequence length="205" mass="23735">MINIGISVEGQTEFEFVNKVLVEYFLGYGITLIPIPMHGNISVDRIESEIKKLLPRYHYVTTFYDLYGFKKVGSLTAEELENKISSRLKNNPRSKRLIPYIQKYEFETLLFSKPSVYEDLLGCGAKKEVDDIIRSCGGSIENINNSKETAPSKRLEKLFNKYNEKYNKVFYGVGVIEDIGLDIILDKCDRFRDWFYKIQKLGINS</sequence>
<evidence type="ECO:0000313" key="1">
    <source>
        <dbReference type="EMBL" id="CAA6804214.1"/>
    </source>
</evidence>
<organism evidence="1">
    <name type="scientific">uncultured Campylobacterales bacterium</name>
    <dbReference type="NCBI Taxonomy" id="352960"/>
    <lineage>
        <taxon>Bacteria</taxon>
        <taxon>Pseudomonadati</taxon>
        <taxon>Campylobacterota</taxon>
        <taxon>Epsilonproteobacteria</taxon>
        <taxon>Campylobacterales</taxon>
        <taxon>environmental samples</taxon>
    </lineage>
</organism>
<dbReference type="Pfam" id="PF14103">
    <property type="entry name" value="DUF4276"/>
    <property type="match status" value="1"/>
</dbReference>
<proteinExistence type="predicted"/>
<gene>
    <name evidence="1" type="ORF">HELGO_WM31672</name>
</gene>